<evidence type="ECO:0000313" key="5">
    <source>
        <dbReference type="EMBL" id="KXN74953.1"/>
    </source>
</evidence>
<evidence type="ECO:0000259" key="4">
    <source>
        <dbReference type="Pfam" id="PF01323"/>
    </source>
</evidence>
<evidence type="ECO:0000256" key="1">
    <source>
        <dbReference type="PIRNR" id="PIRNR006386"/>
    </source>
</evidence>
<comment type="similarity">
    <text evidence="1">Belongs to the GST superfamily. Kappa family.</text>
</comment>
<dbReference type="EC" id="2.5.1.18" evidence="1"/>
<name>A0A137PIY2_CONC2</name>
<dbReference type="OMA" id="AAFHHMW"/>
<keyword evidence="3" id="KW-0472">Membrane</keyword>
<dbReference type="AlphaFoldDB" id="A0A137PIY2"/>
<feature type="domain" description="DSBA-like thioredoxin" evidence="4">
    <location>
        <begin position="4"/>
        <end position="200"/>
    </location>
</feature>
<dbReference type="GO" id="GO:0005777">
    <property type="term" value="C:peroxisome"/>
    <property type="evidence" value="ECO:0007669"/>
    <property type="project" value="TreeGrafter"/>
</dbReference>
<dbReference type="Proteomes" id="UP000070444">
    <property type="component" value="Unassembled WGS sequence"/>
</dbReference>
<dbReference type="InterPro" id="IPR051924">
    <property type="entry name" value="GST_Kappa/NadH"/>
</dbReference>
<dbReference type="InterPro" id="IPR001853">
    <property type="entry name" value="DSBA-like_thioredoxin_dom"/>
</dbReference>
<dbReference type="GO" id="GO:0004602">
    <property type="term" value="F:glutathione peroxidase activity"/>
    <property type="evidence" value="ECO:0007669"/>
    <property type="project" value="TreeGrafter"/>
</dbReference>
<dbReference type="OrthoDB" id="4664297at2759"/>
<evidence type="ECO:0000313" key="6">
    <source>
        <dbReference type="Proteomes" id="UP000070444"/>
    </source>
</evidence>
<dbReference type="EMBL" id="KQ964419">
    <property type="protein sequence ID" value="KXN74953.1"/>
    <property type="molecule type" value="Genomic_DNA"/>
</dbReference>
<dbReference type="GO" id="GO:0006749">
    <property type="term" value="P:glutathione metabolic process"/>
    <property type="evidence" value="ECO:0007669"/>
    <property type="project" value="TreeGrafter"/>
</dbReference>
<keyword evidence="6" id="KW-1185">Reference proteome</keyword>
<organism evidence="5 6">
    <name type="scientific">Conidiobolus coronatus (strain ATCC 28846 / CBS 209.66 / NRRL 28638)</name>
    <name type="common">Delacroixia coronata</name>
    <dbReference type="NCBI Taxonomy" id="796925"/>
    <lineage>
        <taxon>Eukaryota</taxon>
        <taxon>Fungi</taxon>
        <taxon>Fungi incertae sedis</taxon>
        <taxon>Zoopagomycota</taxon>
        <taxon>Entomophthoromycotina</taxon>
        <taxon>Entomophthoromycetes</taxon>
        <taxon>Entomophthorales</taxon>
        <taxon>Ancylistaceae</taxon>
        <taxon>Conidiobolus</taxon>
    </lineage>
</organism>
<feature type="transmembrane region" description="Helical" evidence="3">
    <location>
        <begin position="6"/>
        <end position="24"/>
    </location>
</feature>
<dbReference type="GO" id="GO:0005739">
    <property type="term" value="C:mitochondrion"/>
    <property type="evidence" value="ECO:0007669"/>
    <property type="project" value="TreeGrafter"/>
</dbReference>
<dbReference type="PANTHER" id="PTHR42943">
    <property type="entry name" value="GLUTATHIONE S-TRANSFERASE KAPPA"/>
    <property type="match status" value="1"/>
</dbReference>
<comment type="catalytic activity">
    <reaction evidence="1">
        <text>RX + glutathione = an S-substituted glutathione + a halide anion + H(+)</text>
        <dbReference type="Rhea" id="RHEA:16437"/>
        <dbReference type="ChEBI" id="CHEBI:15378"/>
        <dbReference type="ChEBI" id="CHEBI:16042"/>
        <dbReference type="ChEBI" id="CHEBI:17792"/>
        <dbReference type="ChEBI" id="CHEBI:57925"/>
        <dbReference type="ChEBI" id="CHEBI:90779"/>
        <dbReference type="EC" id="2.5.1.18"/>
    </reaction>
</comment>
<keyword evidence="3" id="KW-1133">Transmembrane helix</keyword>
<dbReference type="PANTHER" id="PTHR42943:SF4">
    <property type="entry name" value="C2H2-TYPE DOMAIN-CONTAINING PROTEIN"/>
    <property type="match status" value="1"/>
</dbReference>
<dbReference type="SUPFAM" id="SSF52833">
    <property type="entry name" value="Thioredoxin-like"/>
    <property type="match status" value="1"/>
</dbReference>
<reference evidence="5 6" key="1">
    <citation type="journal article" date="2015" name="Genome Biol. Evol.">
        <title>Phylogenomic analyses indicate that early fungi evolved digesting cell walls of algal ancestors of land plants.</title>
        <authorList>
            <person name="Chang Y."/>
            <person name="Wang S."/>
            <person name="Sekimoto S."/>
            <person name="Aerts A.L."/>
            <person name="Choi C."/>
            <person name="Clum A."/>
            <person name="LaButti K.M."/>
            <person name="Lindquist E.A."/>
            <person name="Yee Ngan C."/>
            <person name="Ohm R.A."/>
            <person name="Salamov A.A."/>
            <person name="Grigoriev I.V."/>
            <person name="Spatafora J.W."/>
            <person name="Berbee M.L."/>
        </authorList>
    </citation>
    <scope>NUCLEOTIDE SEQUENCE [LARGE SCALE GENOMIC DNA]</scope>
    <source>
        <strain evidence="5 6">NRRL 28638</strain>
    </source>
</reference>
<evidence type="ECO:0000256" key="3">
    <source>
        <dbReference type="SAM" id="Phobius"/>
    </source>
</evidence>
<dbReference type="PIRSF" id="PIRSF006386">
    <property type="entry name" value="HCCAis_GSTk"/>
    <property type="match status" value="1"/>
</dbReference>
<gene>
    <name evidence="5" type="ORF">CONCODRAFT_2029</name>
</gene>
<feature type="active site" description="Nucleophile" evidence="2">
    <location>
        <position position="13"/>
    </location>
</feature>
<dbReference type="InterPro" id="IPR014440">
    <property type="entry name" value="HCCAis_GSTk"/>
</dbReference>
<dbReference type="STRING" id="796925.A0A137PIY2"/>
<proteinExistence type="inferred from homology"/>
<accession>A0A137PIY2</accession>
<evidence type="ECO:0000256" key="2">
    <source>
        <dbReference type="PIRSR" id="PIRSR006386-1"/>
    </source>
</evidence>
<dbReference type="Gene3D" id="3.40.30.10">
    <property type="entry name" value="Glutaredoxin"/>
    <property type="match status" value="1"/>
</dbReference>
<protein>
    <recommendedName>
        <fullName evidence="1">Glutathione S-transferase kappa</fullName>
        <ecNumber evidence="1">2.5.1.18</ecNumber>
    </recommendedName>
</protein>
<sequence length="215" mass="24317">MTSTIKLYYDIASFYSALAIFRIARRIRDKSFKLKFELKPIVLGGVFKAQGAPPPPADKLKYMSQDLDRLAKELGYPHFYNTHFPFSSALANRVILYLNTNESKFNNSEPEVPLAIRFSEKAFEATYVNDVDPSKSENLVKILKTVLPDADAEAIIKEANSQKYKDLLKAYTNEAIEDGVFGAPSFICPDGELFWGNDRLISAYKWADKVIKAKL</sequence>
<dbReference type="InterPro" id="IPR036249">
    <property type="entry name" value="Thioredoxin-like_sf"/>
</dbReference>
<dbReference type="GO" id="GO:0004364">
    <property type="term" value="F:glutathione transferase activity"/>
    <property type="evidence" value="ECO:0007669"/>
    <property type="project" value="UniProtKB-UniRule"/>
</dbReference>
<keyword evidence="1" id="KW-0808">Transferase</keyword>
<dbReference type="Pfam" id="PF01323">
    <property type="entry name" value="DSBA"/>
    <property type="match status" value="1"/>
</dbReference>
<keyword evidence="3" id="KW-0812">Transmembrane</keyword>